<keyword evidence="2" id="KW-1185">Reference proteome</keyword>
<dbReference type="Proteomes" id="UP001566132">
    <property type="component" value="Unassembled WGS sequence"/>
</dbReference>
<name>A0ABD1FDM5_HYPHA</name>
<dbReference type="AlphaFoldDB" id="A0ABD1FDM5"/>
<evidence type="ECO:0000313" key="1">
    <source>
        <dbReference type="EMBL" id="KAL1516266.1"/>
    </source>
</evidence>
<accession>A0ABD1FDM5</accession>
<evidence type="ECO:0000313" key="2">
    <source>
        <dbReference type="Proteomes" id="UP001566132"/>
    </source>
</evidence>
<comment type="caution">
    <text evidence="1">The sequence shown here is derived from an EMBL/GenBank/DDBJ whole genome shotgun (WGS) entry which is preliminary data.</text>
</comment>
<proteinExistence type="predicted"/>
<dbReference type="EMBL" id="JBDJPC010000001">
    <property type="protein sequence ID" value="KAL1516266.1"/>
    <property type="molecule type" value="Genomic_DNA"/>
</dbReference>
<protein>
    <submittedName>
        <fullName evidence="1">Uncharacterized protein</fullName>
    </submittedName>
</protein>
<reference evidence="1 2" key="1">
    <citation type="submission" date="2024-05" db="EMBL/GenBank/DDBJ databases">
        <title>Genetic variation in Jamaican populations of the coffee berry borer (Hypothenemus hampei).</title>
        <authorList>
            <person name="Errbii M."/>
            <person name="Myrie A."/>
        </authorList>
    </citation>
    <scope>NUCLEOTIDE SEQUENCE [LARGE SCALE GENOMIC DNA]</scope>
    <source>
        <strain evidence="1">JA-Hopewell-2020-01-JO</strain>
        <tissue evidence="1">Whole body</tissue>
    </source>
</reference>
<gene>
    <name evidence="1" type="ORF">ABEB36_000185</name>
</gene>
<sequence>MKIDQENSGKKEGEVLTLIQSVSTRWNSCLDMIERFVELSAVVAKILATRSEKHKKVPDMIGFISTYNYA</sequence>
<organism evidence="1 2">
    <name type="scientific">Hypothenemus hampei</name>
    <name type="common">Coffee berry borer</name>
    <dbReference type="NCBI Taxonomy" id="57062"/>
    <lineage>
        <taxon>Eukaryota</taxon>
        <taxon>Metazoa</taxon>
        <taxon>Ecdysozoa</taxon>
        <taxon>Arthropoda</taxon>
        <taxon>Hexapoda</taxon>
        <taxon>Insecta</taxon>
        <taxon>Pterygota</taxon>
        <taxon>Neoptera</taxon>
        <taxon>Endopterygota</taxon>
        <taxon>Coleoptera</taxon>
        <taxon>Polyphaga</taxon>
        <taxon>Cucujiformia</taxon>
        <taxon>Curculionidae</taxon>
        <taxon>Scolytinae</taxon>
        <taxon>Hypothenemus</taxon>
    </lineage>
</organism>